<protein>
    <submittedName>
        <fullName evidence="1">Uncharacterized protein</fullName>
    </submittedName>
</protein>
<evidence type="ECO:0000313" key="1">
    <source>
        <dbReference type="EMBL" id="JAN69281.1"/>
    </source>
</evidence>
<organism evidence="1">
    <name type="scientific">Daphnia magna</name>
    <dbReference type="NCBI Taxonomy" id="35525"/>
    <lineage>
        <taxon>Eukaryota</taxon>
        <taxon>Metazoa</taxon>
        <taxon>Ecdysozoa</taxon>
        <taxon>Arthropoda</taxon>
        <taxon>Crustacea</taxon>
        <taxon>Branchiopoda</taxon>
        <taxon>Diplostraca</taxon>
        <taxon>Cladocera</taxon>
        <taxon>Anomopoda</taxon>
        <taxon>Daphniidae</taxon>
        <taxon>Daphnia</taxon>
    </lineage>
</organism>
<name>A0A0P6IZ74_9CRUS</name>
<sequence length="189" mass="22840">MEKCTRKAKEPLILNWKIDLTSDKKTKIYMKTYEPYEIKKLSDLEYSFTTDNHNLYRIVFKFSDRFFEEHCSECRDILEVDIVCVEENLPKDYRIGVTVFEIFDEILSQSCNGIMYRCDDSDGRQCKRELQFDKRYEDFNEDDNIDRFAQSFCDENACDKYYVLVDKGCLNYEEIHDSFNYRCRECNNE</sequence>
<dbReference type="AlphaFoldDB" id="A0A0P6IZ74"/>
<accession>A0A0P6IZ74</accession>
<reference evidence="1" key="1">
    <citation type="submission" date="2015-10" db="EMBL/GenBank/DDBJ databases">
        <title>EvidentialGene: Evidence-directed Construction of Complete mRNA Transcriptomes without Genomes.</title>
        <authorList>
            <person name="Gilbert D.G."/>
        </authorList>
    </citation>
    <scope>NUCLEOTIDE SEQUENCE</scope>
</reference>
<dbReference type="Pfam" id="PF19666">
    <property type="entry name" value="DUF6169"/>
    <property type="match status" value="1"/>
</dbReference>
<proteinExistence type="predicted"/>
<dbReference type="EMBL" id="GDIQ01025456">
    <property type="protein sequence ID" value="JAN69281.1"/>
    <property type="molecule type" value="Transcribed_RNA"/>
</dbReference>
<dbReference type="InterPro" id="IPR046167">
    <property type="entry name" value="DUF6169"/>
</dbReference>